<accession>A0A444GMA3</accession>
<reference evidence="2 3" key="1">
    <citation type="submission" date="2019-01" db="EMBL/GenBank/DDBJ databases">
        <title>Flavobacterium sp. nov.,isolated from freshwater.</title>
        <authorList>
            <person name="Zhang R."/>
            <person name="Du Z.-J."/>
        </authorList>
    </citation>
    <scope>NUCLEOTIDE SEQUENCE [LARGE SCALE GENOMIC DNA]</scope>
    <source>
        <strain evidence="2 3">1E403</strain>
    </source>
</reference>
<comment type="caution">
    <text evidence="2">The sequence shown here is derived from an EMBL/GenBank/DDBJ whole genome shotgun (WGS) entry which is preliminary data.</text>
</comment>
<dbReference type="AlphaFoldDB" id="A0A444GMA3"/>
<proteinExistence type="predicted"/>
<dbReference type="EMBL" id="SBII01000016">
    <property type="protein sequence ID" value="RWW91861.1"/>
    <property type="molecule type" value="Genomic_DNA"/>
</dbReference>
<dbReference type="Proteomes" id="UP000287527">
    <property type="component" value="Unassembled WGS sequence"/>
</dbReference>
<dbReference type="InterPro" id="IPR046109">
    <property type="entry name" value="DUF6046"/>
</dbReference>
<dbReference type="OrthoDB" id="1342461at2"/>
<evidence type="ECO:0000313" key="3">
    <source>
        <dbReference type="Proteomes" id="UP000287527"/>
    </source>
</evidence>
<evidence type="ECO:0000259" key="1">
    <source>
        <dbReference type="Pfam" id="PF19512"/>
    </source>
</evidence>
<gene>
    <name evidence="2" type="ORF">EPI11_17620</name>
</gene>
<name>A0A444GMA3_9FLAO</name>
<sequence>MTNSQELIISLSGRYAAAFGFLATTKTPTAVRVSNDYSVVTYPDAEGDFEGMEFIYDGNSLKFGDMLLASEFDGLIAPPPIINFTQDKDLIETQINGTDNLVIERWGTRPYDIRMRGLLIDVKNRRYPEDIIKQLYRLFKYNNVVDVVGTQFFDKDIKTIYFTGIEFSPVQGFEDTIQFALIARSISPVSFTLTNPNL</sequence>
<protein>
    <recommendedName>
        <fullName evidence="1">DUF6046 domain-containing protein</fullName>
    </recommendedName>
</protein>
<dbReference type="RefSeq" id="WP_128391313.1">
    <property type="nucleotide sequence ID" value="NZ_SBII01000016.1"/>
</dbReference>
<evidence type="ECO:0000313" key="2">
    <source>
        <dbReference type="EMBL" id="RWW91861.1"/>
    </source>
</evidence>
<organism evidence="2 3">
    <name type="scientific">Flavobacterium cerinum</name>
    <dbReference type="NCBI Taxonomy" id="2502784"/>
    <lineage>
        <taxon>Bacteria</taxon>
        <taxon>Pseudomonadati</taxon>
        <taxon>Bacteroidota</taxon>
        <taxon>Flavobacteriia</taxon>
        <taxon>Flavobacteriales</taxon>
        <taxon>Flavobacteriaceae</taxon>
        <taxon>Flavobacterium</taxon>
    </lineage>
</organism>
<feature type="domain" description="DUF6046" evidence="1">
    <location>
        <begin position="76"/>
        <end position="195"/>
    </location>
</feature>
<dbReference type="Pfam" id="PF19512">
    <property type="entry name" value="DUF6046"/>
    <property type="match status" value="1"/>
</dbReference>
<keyword evidence="3" id="KW-1185">Reference proteome</keyword>